<feature type="compositionally biased region" description="Acidic residues" evidence="1">
    <location>
        <begin position="894"/>
        <end position="907"/>
    </location>
</feature>
<feature type="region of interest" description="Disordered" evidence="1">
    <location>
        <begin position="892"/>
        <end position="926"/>
    </location>
</feature>
<feature type="non-terminal residue" evidence="2">
    <location>
        <position position="926"/>
    </location>
</feature>
<feature type="non-terminal residue" evidence="2">
    <location>
        <position position="1"/>
    </location>
</feature>
<keyword evidence="3" id="KW-1185">Reference proteome</keyword>
<reference evidence="2 3" key="1">
    <citation type="journal article" date="2021" name="Nat. Plants">
        <title>The Taxus genome provides insights into paclitaxel biosynthesis.</title>
        <authorList>
            <person name="Xiong X."/>
            <person name="Gou J."/>
            <person name="Liao Q."/>
            <person name="Li Y."/>
            <person name="Zhou Q."/>
            <person name="Bi G."/>
            <person name="Li C."/>
            <person name="Du R."/>
            <person name="Wang X."/>
            <person name="Sun T."/>
            <person name="Guo L."/>
            <person name="Liang H."/>
            <person name="Lu P."/>
            <person name="Wu Y."/>
            <person name="Zhang Z."/>
            <person name="Ro D.K."/>
            <person name="Shang Y."/>
            <person name="Huang S."/>
            <person name="Yan J."/>
        </authorList>
    </citation>
    <scope>NUCLEOTIDE SEQUENCE [LARGE SCALE GENOMIC DNA]</scope>
    <source>
        <strain evidence="2">Ta-2019</strain>
    </source>
</reference>
<dbReference type="PANTHER" id="PTHR36702">
    <property type="entry name" value="HOLLIDAY JUNCTION RESOLVASE"/>
    <property type="match status" value="1"/>
</dbReference>
<proteinExistence type="predicted"/>
<dbReference type="Pfam" id="PF14868">
    <property type="entry name" value="DUF4487"/>
    <property type="match status" value="1"/>
</dbReference>
<dbReference type="InterPro" id="IPR027902">
    <property type="entry name" value="DUF4487"/>
</dbReference>
<name>A0AA38GLS2_TAXCH</name>
<dbReference type="AlphaFoldDB" id="A0AA38GLS2"/>
<organism evidence="2 3">
    <name type="scientific">Taxus chinensis</name>
    <name type="common">Chinese yew</name>
    <name type="synonym">Taxus wallichiana var. chinensis</name>
    <dbReference type="NCBI Taxonomy" id="29808"/>
    <lineage>
        <taxon>Eukaryota</taxon>
        <taxon>Viridiplantae</taxon>
        <taxon>Streptophyta</taxon>
        <taxon>Embryophyta</taxon>
        <taxon>Tracheophyta</taxon>
        <taxon>Spermatophyta</taxon>
        <taxon>Pinopsida</taxon>
        <taxon>Pinidae</taxon>
        <taxon>Conifers II</taxon>
        <taxon>Cupressales</taxon>
        <taxon>Taxaceae</taxon>
        <taxon>Taxus</taxon>
    </lineage>
</organism>
<protein>
    <submittedName>
        <fullName evidence="2">Uncharacterized protein</fullName>
    </submittedName>
</protein>
<dbReference type="EMBL" id="JAHRHJ020000002">
    <property type="protein sequence ID" value="KAH9324088.1"/>
    <property type="molecule type" value="Genomic_DNA"/>
</dbReference>
<accession>A0AA38GLS2</accession>
<dbReference type="Proteomes" id="UP000824469">
    <property type="component" value="Unassembled WGS sequence"/>
</dbReference>
<evidence type="ECO:0000313" key="2">
    <source>
        <dbReference type="EMBL" id="KAH9324088.1"/>
    </source>
</evidence>
<dbReference type="OMA" id="MELWCFM"/>
<gene>
    <name evidence="2" type="ORF">KI387_004266</name>
</gene>
<evidence type="ECO:0000256" key="1">
    <source>
        <dbReference type="SAM" id="MobiDB-lite"/>
    </source>
</evidence>
<comment type="caution">
    <text evidence="2">The sequence shown here is derived from an EMBL/GenBank/DDBJ whole genome shotgun (WGS) entry which is preliminary data.</text>
</comment>
<sequence>NSRSGISQCKCNMSILHVAQQYLESVDACDIFCQYVILATKASKWCGKHFQSLVSTTNDSKEESHSSTFIQLLLASLSFASAISSTLTRCSYLFEDQFLLIVEDFISDQLTLIKVAISDIKKMHCKVSETLKTSQELLGAAIKLSSIYCRSISANANQPVNDSRNDVSAHIVGIASCTIENLYELGILAATGGGNLITILNISWKGVVSLLQLEIGKEVMASKVNISNIILTLLSLATDSLKLSAELWLLQSTDGKTLLHTVTDIEAKRSCIPIKFYLINAVRISSGYPSQAFKVCGDIISCVLKISALRFVLSCQDRLRAASEALAEFLEPTSFLFLCSLLSSGEAGLDLKLHVLDTLFPNDSKVYSASLEENVDAIQGEEIITHELFSSNSENSSCSGILMLGRVAVLLNLLQNSSDLGSEVMLAISKRLDWLLGAMAQQDVYLSALHAQIPNITRSDPPHKCSRQFMFPYILQALKTFLIVVAPRAAWIEVESFLFRNIFHPHALCYELVLDLWCFTVRHAQLDLIEQFIDTLCSLLKTLAVSNPTFNSHMSLKKLARALCMIIKQSPKSVVENVYCKLFSENDIISQSSAVITAALLEEGFPLHLLSETSKKHVVLKITSAFSEFAMNLSKKLGGSSSKYSPCVSLALPKEPIYYLSLILSQCKVEELEIDDECIRKVPKLAVALTKAYKLAKGRSQRDYYSNLLNHALGVMSYANHRFGSSEIQDVLITLDDLSTSGDSVSDEEQIEFKPALALFLASLCAVEIPEDEGNVAGKAMWKLYHLILRERHWAGVHLGLASFGYFAARTSCNELWRFVPLDAALSFDVEFGKKSNAEQFMSELKSFLEKERALISLSLSKEDQNLLRREGLLQNKIIRNYCQNFEVSRVEQEQDEQGSESQEMEIDAYNNDKEKSDCAKGMQEG</sequence>
<dbReference type="PANTHER" id="PTHR36702:SF1">
    <property type="entry name" value="HOLLIDAY JUNCTION RESOLVASE"/>
    <property type="match status" value="1"/>
</dbReference>
<evidence type="ECO:0000313" key="3">
    <source>
        <dbReference type="Proteomes" id="UP000824469"/>
    </source>
</evidence>